<keyword evidence="2" id="KW-1185">Reference proteome</keyword>
<evidence type="ECO:0000313" key="2">
    <source>
        <dbReference type="Proteomes" id="UP001320706"/>
    </source>
</evidence>
<accession>A0ACC3SFS8</accession>
<dbReference type="EMBL" id="JAMKPW020000019">
    <property type="protein sequence ID" value="KAK8207993.1"/>
    <property type="molecule type" value="Genomic_DNA"/>
</dbReference>
<evidence type="ECO:0000313" key="1">
    <source>
        <dbReference type="EMBL" id="KAK8207993.1"/>
    </source>
</evidence>
<name>A0ACC3SFS8_9PEZI</name>
<sequence>MKATAITSILTLAFAGLASAYPSILEHLEAQEASKKASRWSLPFSKRQAPGVIPPFDAASQYVSTSGDYAFVAPGSGDQRGPCPGLNAMANHGYLPHDGVATIAEFVEGTGKVFGMGTDLATFLATYGAIMDGDGTKWSIGGPTAEVPSILGLTGVPQGISGSHNKYEGDVSPTRGDLYEYGNDYLVQLKYFQALYDLGKDDDNYDLTTLFEHRKNRFQQSISGNPYFFNGPLTGTVVIPAAYTFIYRFMANKSAEYPMGRLNGEILKSFFSITGSDGDFTYTPGHERIPENWYTRNLVDYYTIPYYSIDANTMALAYPEFLSVGGNTGTVNSFVGLDPANLTGGVYDAETLTEGNNALCYGFQVGVQALPDLLEGLFTDVDAAADAIGAAVNQATDSLGCPQLNTVVKGQFDQYPGYAKLKSDGTY</sequence>
<protein>
    <submittedName>
        <fullName evidence="1">Uncharacterized protein</fullName>
    </submittedName>
</protein>
<proteinExistence type="predicted"/>
<dbReference type="Proteomes" id="UP001320706">
    <property type="component" value="Unassembled WGS sequence"/>
</dbReference>
<organism evidence="1 2">
    <name type="scientific">Zalaria obscura</name>
    <dbReference type="NCBI Taxonomy" id="2024903"/>
    <lineage>
        <taxon>Eukaryota</taxon>
        <taxon>Fungi</taxon>
        <taxon>Dikarya</taxon>
        <taxon>Ascomycota</taxon>
        <taxon>Pezizomycotina</taxon>
        <taxon>Dothideomycetes</taxon>
        <taxon>Dothideomycetidae</taxon>
        <taxon>Dothideales</taxon>
        <taxon>Zalariaceae</taxon>
        <taxon>Zalaria</taxon>
    </lineage>
</organism>
<comment type="caution">
    <text evidence="1">The sequence shown here is derived from an EMBL/GenBank/DDBJ whole genome shotgun (WGS) entry which is preliminary data.</text>
</comment>
<gene>
    <name evidence="1" type="ORF">M8818_004031</name>
</gene>
<reference evidence="1" key="1">
    <citation type="submission" date="2024-02" db="EMBL/GenBank/DDBJ databases">
        <title>Metagenome Assembled Genome of Zalaria obscura JY119.</title>
        <authorList>
            <person name="Vighnesh L."/>
            <person name="Jagadeeshwari U."/>
            <person name="Venkata Ramana C."/>
            <person name="Sasikala C."/>
        </authorList>
    </citation>
    <scope>NUCLEOTIDE SEQUENCE</scope>
    <source>
        <strain evidence="1">JY119</strain>
    </source>
</reference>